<dbReference type="GO" id="GO:0016192">
    <property type="term" value="P:vesicle-mediated transport"/>
    <property type="evidence" value="ECO:0007669"/>
    <property type="project" value="InterPro"/>
</dbReference>
<evidence type="ECO:0000313" key="2">
    <source>
        <dbReference type="EMBL" id="RWS24212.1"/>
    </source>
</evidence>
<dbReference type="SUPFAM" id="SSF47661">
    <property type="entry name" value="t-snare proteins"/>
    <property type="match status" value="1"/>
</dbReference>
<dbReference type="Pfam" id="PF26585">
    <property type="entry name" value="STX17_N"/>
    <property type="match status" value="1"/>
</dbReference>
<dbReference type="VEuPathDB" id="VectorBase:LDEU007828"/>
<evidence type="ECO:0000313" key="3">
    <source>
        <dbReference type="Proteomes" id="UP000288716"/>
    </source>
</evidence>
<dbReference type="SUPFAM" id="SSF58038">
    <property type="entry name" value="SNARE fusion complex"/>
    <property type="match status" value="1"/>
</dbReference>
<name>A0A443S9L1_9ACAR</name>
<dbReference type="EMBL" id="NCKV01005207">
    <property type="protein sequence ID" value="RWS24212.1"/>
    <property type="molecule type" value="Genomic_DNA"/>
</dbReference>
<dbReference type="Gene3D" id="1.20.5.110">
    <property type="match status" value="1"/>
</dbReference>
<dbReference type="PROSITE" id="PS50192">
    <property type="entry name" value="T_SNARE"/>
    <property type="match status" value="1"/>
</dbReference>
<reference evidence="2 3" key="1">
    <citation type="journal article" date="2018" name="Gigascience">
        <title>Genomes of trombidid mites reveal novel predicted allergens and laterally-transferred genes associated with secondary metabolism.</title>
        <authorList>
            <person name="Dong X."/>
            <person name="Chaisiri K."/>
            <person name="Xia D."/>
            <person name="Armstrong S.D."/>
            <person name="Fang Y."/>
            <person name="Donnelly M.J."/>
            <person name="Kadowaki T."/>
            <person name="McGarry J.W."/>
            <person name="Darby A.C."/>
            <person name="Makepeace B.L."/>
        </authorList>
    </citation>
    <scope>NUCLEOTIDE SEQUENCE [LARGE SCALE GENOMIC DNA]</scope>
    <source>
        <strain evidence="2">UoL-UT</strain>
    </source>
</reference>
<proteinExistence type="predicted"/>
<dbReference type="InterPro" id="IPR010989">
    <property type="entry name" value="SNARE"/>
</dbReference>
<accession>A0A443S9L1</accession>
<keyword evidence="3" id="KW-1185">Reference proteome</keyword>
<evidence type="ECO:0000259" key="1">
    <source>
        <dbReference type="PROSITE" id="PS50192"/>
    </source>
</evidence>
<dbReference type="Proteomes" id="UP000288716">
    <property type="component" value="Unassembled WGS sequence"/>
</dbReference>
<feature type="domain" description="T-SNARE coiled-coil homology" evidence="1">
    <location>
        <begin position="211"/>
        <end position="256"/>
    </location>
</feature>
<dbReference type="GO" id="GO:0016020">
    <property type="term" value="C:membrane"/>
    <property type="evidence" value="ECO:0007669"/>
    <property type="project" value="InterPro"/>
</dbReference>
<gene>
    <name evidence="2" type="ORF">B4U80_13255</name>
</gene>
<sequence length="336" mass="37527">MAAKETNSITKYPFKRLKFAIHKTSTAVPNQIDLLKQHNLRIQEHKANGKWDLLYKEQTNAFNVLKQVKQTVIELEKLKHQVDDDDYDQLEREIMPIRAKIGEAINSFVSVNGDLNCKFDNSDVFFKYTKLPRSAFFDDSDDSNEWQVLSVGHDGRRINSCVNNGAINASMNGEIDNDLNVTWSTTLSAEAEDLKKQKVVLNTWNLLTEEINSLHAMVCSLSSEVNKQKETVNRIEHHVEDTKEKITDGVKSLNKASLAKVVYLPVTAAVCGGLIGGPVGFVLGMKCGATVATVGGFIGYFGGKFIQNHTRNSNEIEMMAIESQGTSKQLDDKKNK</sequence>
<dbReference type="STRING" id="299467.A0A443S9L1"/>
<comment type="caution">
    <text evidence="2">The sequence shown here is derived from an EMBL/GenBank/DDBJ whole genome shotgun (WGS) entry which is preliminary data.</text>
</comment>
<dbReference type="OrthoDB" id="6502179at2759"/>
<dbReference type="InterPro" id="IPR000727">
    <property type="entry name" value="T_SNARE_dom"/>
</dbReference>
<dbReference type="AlphaFoldDB" id="A0A443S9L1"/>
<dbReference type="InterPro" id="IPR059001">
    <property type="entry name" value="STX17_N"/>
</dbReference>
<protein>
    <submittedName>
        <fullName evidence="2">Syntaxin-17-like protein</fullName>
    </submittedName>
</protein>
<organism evidence="2 3">
    <name type="scientific">Leptotrombidium deliense</name>
    <dbReference type="NCBI Taxonomy" id="299467"/>
    <lineage>
        <taxon>Eukaryota</taxon>
        <taxon>Metazoa</taxon>
        <taxon>Ecdysozoa</taxon>
        <taxon>Arthropoda</taxon>
        <taxon>Chelicerata</taxon>
        <taxon>Arachnida</taxon>
        <taxon>Acari</taxon>
        <taxon>Acariformes</taxon>
        <taxon>Trombidiformes</taxon>
        <taxon>Prostigmata</taxon>
        <taxon>Anystina</taxon>
        <taxon>Parasitengona</taxon>
        <taxon>Trombiculoidea</taxon>
        <taxon>Trombiculidae</taxon>
        <taxon>Leptotrombidium</taxon>
    </lineage>
</organism>